<organism evidence="1 2">
    <name type="scientific">Plasmodium falciparum (isolate NF54)</name>
    <dbReference type="NCBI Taxonomy" id="5843"/>
    <lineage>
        <taxon>Eukaryota</taxon>
        <taxon>Sar</taxon>
        <taxon>Alveolata</taxon>
        <taxon>Apicomplexa</taxon>
        <taxon>Aconoidasida</taxon>
        <taxon>Haemosporida</taxon>
        <taxon>Plasmodiidae</taxon>
        <taxon>Plasmodium</taxon>
        <taxon>Plasmodium (Laverania)</taxon>
    </lineage>
</organism>
<name>W7KAX5_PLAFO</name>
<reference evidence="1 2" key="1">
    <citation type="submission" date="2013-02" db="EMBL/GenBank/DDBJ databases">
        <title>The Genome Sequence of Plasmodium falciparum NF54.</title>
        <authorList>
            <consortium name="The Broad Institute Genome Sequencing Platform"/>
            <consortium name="The Broad Institute Genome Sequencing Center for Infectious Disease"/>
            <person name="Neafsey D."/>
            <person name="Cheeseman I."/>
            <person name="Volkman S."/>
            <person name="Adams J."/>
            <person name="Walker B."/>
            <person name="Young S.K."/>
            <person name="Zeng Q."/>
            <person name="Gargeya S."/>
            <person name="Fitzgerald M."/>
            <person name="Haas B."/>
            <person name="Abouelleil A."/>
            <person name="Alvarado L."/>
            <person name="Arachchi H.M."/>
            <person name="Berlin A.M."/>
            <person name="Chapman S.B."/>
            <person name="Dewar J."/>
            <person name="Goldberg J."/>
            <person name="Griggs A."/>
            <person name="Gujja S."/>
            <person name="Hansen M."/>
            <person name="Howarth C."/>
            <person name="Imamovic A."/>
            <person name="Larimer J."/>
            <person name="McCowan C."/>
            <person name="Murphy C."/>
            <person name="Neiman D."/>
            <person name="Pearson M."/>
            <person name="Priest M."/>
            <person name="Roberts A."/>
            <person name="Saif S."/>
            <person name="Shea T."/>
            <person name="Sisk P."/>
            <person name="Sykes S."/>
            <person name="Wortman J."/>
            <person name="Nusbaum C."/>
            <person name="Birren B."/>
        </authorList>
    </citation>
    <scope>NUCLEOTIDE SEQUENCE [LARGE SCALE GENOMIC DNA]</scope>
    <source>
        <strain evidence="1 2">NF54</strain>
    </source>
</reference>
<gene>
    <name evidence="1" type="ORF">PFNF54_00444</name>
</gene>
<evidence type="ECO:0000313" key="2">
    <source>
        <dbReference type="Proteomes" id="UP000030673"/>
    </source>
</evidence>
<dbReference type="Proteomes" id="UP000030673">
    <property type="component" value="Unassembled WGS sequence"/>
</dbReference>
<sequence>MPLIILYLNDLDIEKDQKFAVTQDDLINYLLTRGLIRENDDVYEKIESKKIKLTDFGTYPIKYTFINNISINMSIHIIKTG</sequence>
<dbReference type="AlphaFoldDB" id="W7KAX5"/>
<protein>
    <submittedName>
        <fullName evidence="1">Uncharacterized protein</fullName>
    </submittedName>
</protein>
<proteinExistence type="predicted"/>
<evidence type="ECO:0000313" key="1">
    <source>
        <dbReference type="EMBL" id="EWC90799.1"/>
    </source>
</evidence>
<accession>W7KAX5</accession>
<keyword evidence="2" id="KW-1185">Reference proteome</keyword>
<dbReference type="EMBL" id="KE123732">
    <property type="protein sequence ID" value="EWC90799.1"/>
    <property type="molecule type" value="Genomic_DNA"/>
</dbReference>